<keyword evidence="7 8" id="KW-0472">Membrane</keyword>
<protein>
    <submittedName>
        <fullName evidence="10">V-type proton ATPase subunit c''2</fullName>
    </submittedName>
</protein>
<dbReference type="InterPro" id="IPR002379">
    <property type="entry name" value="ATPase_proteolipid_c-like_dom"/>
</dbReference>
<feature type="transmembrane region" description="Helical" evidence="8">
    <location>
        <begin position="35"/>
        <end position="53"/>
    </location>
</feature>
<evidence type="ECO:0000256" key="4">
    <source>
        <dbReference type="ARBA" id="ARBA00022692"/>
    </source>
</evidence>
<name>A0ABQ7HZE6_9MICR</name>
<feature type="domain" description="V-ATPase proteolipid subunit C-like" evidence="9">
    <location>
        <begin position="117"/>
        <end position="176"/>
    </location>
</feature>
<keyword evidence="4 8" id="KW-0812">Transmembrane</keyword>
<keyword evidence="11" id="KW-1185">Reference proteome</keyword>
<keyword evidence="5 8" id="KW-1133">Transmembrane helix</keyword>
<keyword evidence="3" id="KW-0813">Transport</keyword>
<evidence type="ECO:0000256" key="2">
    <source>
        <dbReference type="ARBA" id="ARBA00007296"/>
    </source>
</evidence>
<comment type="caution">
    <text evidence="10">The sequence shown here is derived from an EMBL/GenBank/DDBJ whole genome shotgun (WGS) entry which is preliminary data.</text>
</comment>
<evidence type="ECO:0000256" key="8">
    <source>
        <dbReference type="SAM" id="Phobius"/>
    </source>
</evidence>
<dbReference type="InterPro" id="IPR035921">
    <property type="entry name" value="F/V-ATP_Csub_sf"/>
</dbReference>
<feature type="transmembrane region" description="Helical" evidence="8">
    <location>
        <begin position="74"/>
        <end position="96"/>
    </location>
</feature>
<dbReference type="CDD" id="cd18178">
    <property type="entry name" value="ATP-synt_Vo_c_ATP6F_rpt2"/>
    <property type="match status" value="1"/>
</dbReference>
<evidence type="ECO:0000259" key="9">
    <source>
        <dbReference type="Pfam" id="PF00137"/>
    </source>
</evidence>
<evidence type="ECO:0000313" key="10">
    <source>
        <dbReference type="EMBL" id="KAF7683578.1"/>
    </source>
</evidence>
<dbReference type="Pfam" id="PF00137">
    <property type="entry name" value="ATP-synt_C"/>
    <property type="match status" value="2"/>
</dbReference>
<proteinExistence type="inferred from homology"/>
<dbReference type="SUPFAM" id="SSF81333">
    <property type="entry name" value="F1F0 ATP synthase subunit C"/>
    <property type="match status" value="2"/>
</dbReference>
<gene>
    <name evidence="10" type="primary">VHA-c''2</name>
    <name evidence="10" type="ORF">TCON_1213</name>
</gene>
<organism evidence="10 11">
    <name type="scientific">Astathelohania contejeani</name>
    <dbReference type="NCBI Taxonomy" id="164912"/>
    <lineage>
        <taxon>Eukaryota</taxon>
        <taxon>Fungi</taxon>
        <taxon>Fungi incertae sedis</taxon>
        <taxon>Microsporidia</taxon>
        <taxon>Astathelohaniidae</taxon>
        <taxon>Astathelohania</taxon>
    </lineage>
</organism>
<accession>A0ABQ7HZE6</accession>
<evidence type="ECO:0000256" key="3">
    <source>
        <dbReference type="ARBA" id="ARBA00022448"/>
    </source>
</evidence>
<evidence type="ECO:0000256" key="7">
    <source>
        <dbReference type="ARBA" id="ARBA00023136"/>
    </source>
</evidence>
<comment type="subcellular location">
    <subcellularLocation>
        <location evidence="1">Membrane</location>
        <topology evidence="1">Multi-pass membrane protein</topology>
    </subcellularLocation>
</comment>
<evidence type="ECO:0000256" key="5">
    <source>
        <dbReference type="ARBA" id="ARBA00022989"/>
    </source>
</evidence>
<evidence type="ECO:0000313" key="11">
    <source>
        <dbReference type="Proteomes" id="UP001516464"/>
    </source>
</evidence>
<sequence length="183" mass="19141">MYSISKILFISILALVIINTDLEWAATKFAASAGYIGAILCFGMGGYGTARGVQIISKAVAGACIKTPQIAFKAMVGTIVCEANFMFSLFGTYAIISALANNQSSVTTGLIKSQLLFAAGILIGSASYTSSLCTAIVCSSVTIMDSKDRTLFSKLVIVELLGGSIGVFGFVIGYLLKSRVDDL</sequence>
<dbReference type="Proteomes" id="UP001516464">
    <property type="component" value="Unassembled WGS sequence"/>
</dbReference>
<keyword evidence="6" id="KW-0406">Ion transport</keyword>
<evidence type="ECO:0000256" key="1">
    <source>
        <dbReference type="ARBA" id="ARBA00004141"/>
    </source>
</evidence>
<feature type="domain" description="V-ATPase proteolipid subunit C-like" evidence="9">
    <location>
        <begin position="36"/>
        <end position="89"/>
    </location>
</feature>
<comment type="similarity">
    <text evidence="2">Belongs to the V-ATPase proteolipid subunit family.</text>
</comment>
<feature type="transmembrane region" description="Helical" evidence="8">
    <location>
        <begin position="155"/>
        <end position="176"/>
    </location>
</feature>
<evidence type="ECO:0000256" key="6">
    <source>
        <dbReference type="ARBA" id="ARBA00023065"/>
    </source>
</evidence>
<dbReference type="PANTHER" id="PTHR10263">
    <property type="entry name" value="V-TYPE PROTON ATPASE PROTEOLIPID SUBUNIT"/>
    <property type="match status" value="1"/>
</dbReference>
<reference evidence="10 11" key="1">
    <citation type="submission" date="2019-01" db="EMBL/GenBank/DDBJ databases">
        <title>Genomes sequencing and comparative genomics of infectious freshwater microsporidia, Cucumispora dikerogammari and Thelohania contejeani.</title>
        <authorList>
            <person name="Cormier A."/>
            <person name="Giraud I."/>
            <person name="Wattier R."/>
            <person name="Teixeira M."/>
            <person name="Grandjean F."/>
            <person name="Rigaud T."/>
            <person name="Cordaux R."/>
        </authorList>
    </citation>
    <scope>NUCLEOTIDE SEQUENCE [LARGE SCALE GENOMIC DNA]</scope>
    <source>
        <strain evidence="10">T1</strain>
        <tissue evidence="10">Spores</tissue>
    </source>
</reference>
<dbReference type="EMBL" id="SBIQ01000072">
    <property type="protein sequence ID" value="KAF7683578.1"/>
    <property type="molecule type" value="Genomic_DNA"/>
</dbReference>
<feature type="transmembrane region" description="Helical" evidence="8">
    <location>
        <begin position="116"/>
        <end position="143"/>
    </location>
</feature>
<dbReference type="Gene3D" id="1.20.120.610">
    <property type="entry name" value="lithium bound rotor ring of v- atpase"/>
    <property type="match status" value="1"/>
</dbReference>